<dbReference type="Gene3D" id="3.40.50.300">
    <property type="entry name" value="P-loop containing nucleotide triphosphate hydrolases"/>
    <property type="match status" value="1"/>
</dbReference>
<evidence type="ECO:0000313" key="11">
    <source>
        <dbReference type="Proteomes" id="UP000570288"/>
    </source>
</evidence>
<feature type="non-terminal residue" evidence="10">
    <location>
        <position position="1"/>
    </location>
</feature>
<keyword evidence="9" id="KW-0325">Glycoprotein</keyword>
<gene>
    <name evidence="10" type="primary">Gal3st4</name>
    <name evidence="10" type="ORF">OXYMAD_R09949</name>
</gene>
<keyword evidence="4" id="KW-0812">Transmembrane</keyword>
<protein>
    <submittedName>
        <fullName evidence="10">G3ST4 sulfotransferase</fullName>
    </submittedName>
</protein>
<comment type="subcellular location">
    <subcellularLocation>
        <location evidence="1">Golgi apparatus membrane</location>
        <topology evidence="1">Single-pass type II membrane protein</topology>
    </subcellularLocation>
</comment>
<dbReference type="PANTHER" id="PTHR14647">
    <property type="entry name" value="GALACTOSE-3-O-SULFOTRANSFERASE"/>
    <property type="match status" value="1"/>
</dbReference>
<dbReference type="InterPro" id="IPR009729">
    <property type="entry name" value="Gal-3-0_sulfotransfrase"/>
</dbReference>
<dbReference type="Pfam" id="PF06990">
    <property type="entry name" value="Gal-3-0_sulfotr"/>
    <property type="match status" value="1"/>
</dbReference>
<comment type="caution">
    <text evidence="10">The sequence shown here is derived from an EMBL/GenBank/DDBJ whole genome shotgun (WGS) entry which is preliminary data.</text>
</comment>
<dbReference type="Proteomes" id="UP000570288">
    <property type="component" value="Unassembled WGS sequence"/>
</dbReference>
<evidence type="ECO:0000256" key="1">
    <source>
        <dbReference type="ARBA" id="ARBA00004323"/>
    </source>
</evidence>
<comment type="similarity">
    <text evidence="2">Belongs to the galactose-3-O-sulfotransferase family.</text>
</comment>
<keyword evidence="5" id="KW-0735">Signal-anchor</keyword>
<keyword evidence="3 10" id="KW-0808">Transferase</keyword>
<dbReference type="InterPro" id="IPR027417">
    <property type="entry name" value="P-loop_NTPase"/>
</dbReference>
<evidence type="ECO:0000256" key="2">
    <source>
        <dbReference type="ARBA" id="ARBA00008124"/>
    </source>
</evidence>
<keyword evidence="11" id="KW-1185">Reference proteome</keyword>
<keyword evidence="8" id="KW-0472">Membrane</keyword>
<evidence type="ECO:0000256" key="6">
    <source>
        <dbReference type="ARBA" id="ARBA00022989"/>
    </source>
</evidence>
<name>A0A7L2R5N3_9PASS</name>
<evidence type="ECO:0000256" key="3">
    <source>
        <dbReference type="ARBA" id="ARBA00022679"/>
    </source>
</evidence>
<dbReference type="GO" id="GO:0000139">
    <property type="term" value="C:Golgi membrane"/>
    <property type="evidence" value="ECO:0007669"/>
    <property type="project" value="UniProtKB-SubCell"/>
</dbReference>
<keyword evidence="6" id="KW-1133">Transmembrane helix</keyword>
<proteinExistence type="inferred from homology"/>
<keyword evidence="7" id="KW-0333">Golgi apparatus</keyword>
<dbReference type="AlphaFoldDB" id="A0A7L2R5N3"/>
<reference evidence="10 11" key="1">
    <citation type="submission" date="2019-09" db="EMBL/GenBank/DDBJ databases">
        <title>Bird 10,000 Genomes (B10K) Project - Family phase.</title>
        <authorList>
            <person name="Zhang G."/>
        </authorList>
    </citation>
    <scope>NUCLEOTIDE SEQUENCE [LARGE SCALE GENOMIC DNA]</scope>
    <source>
        <strain evidence="10">B10K-DU-002-81</strain>
    </source>
</reference>
<evidence type="ECO:0000256" key="8">
    <source>
        <dbReference type="ARBA" id="ARBA00023136"/>
    </source>
</evidence>
<dbReference type="PANTHER" id="PTHR14647:SF57">
    <property type="entry name" value="GALACTOSE-3-O-SULFOTRANSFERASE 4"/>
    <property type="match status" value="1"/>
</dbReference>
<evidence type="ECO:0000256" key="5">
    <source>
        <dbReference type="ARBA" id="ARBA00022968"/>
    </source>
</evidence>
<evidence type="ECO:0000313" key="10">
    <source>
        <dbReference type="EMBL" id="NXS03717.1"/>
    </source>
</evidence>
<evidence type="ECO:0000256" key="9">
    <source>
        <dbReference type="ARBA" id="ARBA00023180"/>
    </source>
</evidence>
<evidence type="ECO:0000256" key="7">
    <source>
        <dbReference type="ARBA" id="ARBA00023034"/>
    </source>
</evidence>
<organism evidence="10 11">
    <name type="scientific">Oxylabes madagascariensis</name>
    <name type="common">white-throated Oxylabes</name>
    <dbReference type="NCBI Taxonomy" id="98144"/>
    <lineage>
        <taxon>Eukaryota</taxon>
        <taxon>Metazoa</taxon>
        <taxon>Chordata</taxon>
        <taxon>Craniata</taxon>
        <taxon>Vertebrata</taxon>
        <taxon>Euteleostomi</taxon>
        <taxon>Archelosauria</taxon>
        <taxon>Archosauria</taxon>
        <taxon>Dinosauria</taxon>
        <taxon>Saurischia</taxon>
        <taxon>Theropoda</taxon>
        <taxon>Coelurosauria</taxon>
        <taxon>Aves</taxon>
        <taxon>Neognathae</taxon>
        <taxon>Neoaves</taxon>
        <taxon>Telluraves</taxon>
        <taxon>Australaves</taxon>
        <taxon>Passeriformes</taxon>
        <taxon>Sylvioidea</taxon>
        <taxon>Timaliidae</taxon>
        <taxon>Oxylabes</taxon>
    </lineage>
</organism>
<dbReference type="GO" id="GO:0009247">
    <property type="term" value="P:glycolipid biosynthetic process"/>
    <property type="evidence" value="ECO:0007669"/>
    <property type="project" value="InterPro"/>
</dbReference>
<evidence type="ECO:0000256" key="4">
    <source>
        <dbReference type="ARBA" id="ARBA00022692"/>
    </source>
</evidence>
<feature type="non-terminal residue" evidence="10">
    <location>
        <position position="116"/>
    </location>
</feature>
<sequence length="116" mass="13573">SRQDAEGPSPEQARRLRRWNSLDWQLYLHFNRTFWRRVEEFGVSRMEEEVRELRRRREVLARRCLRGGGPVPPGAIPEGKFRPFQPPGAARILGLALRPGLRGSERRRCGRMALPE</sequence>
<accession>A0A7L2R5N3</accession>
<dbReference type="GO" id="GO:0001733">
    <property type="term" value="F:galactosylceramide sulfotransferase activity"/>
    <property type="evidence" value="ECO:0007669"/>
    <property type="project" value="InterPro"/>
</dbReference>
<dbReference type="OrthoDB" id="514299at2759"/>
<dbReference type="EMBL" id="VYZR01325811">
    <property type="protein sequence ID" value="NXS03717.1"/>
    <property type="molecule type" value="Genomic_DNA"/>
</dbReference>